<keyword evidence="3" id="KW-1185">Reference proteome</keyword>
<reference evidence="2 3" key="1">
    <citation type="submission" date="2024-06" db="EMBL/GenBank/DDBJ databases">
        <authorList>
            <person name="Kaempfer P."/>
            <person name="Viver T."/>
        </authorList>
    </citation>
    <scope>NUCLEOTIDE SEQUENCE [LARGE SCALE GENOMIC DNA]</scope>
    <source>
        <strain evidence="2 3">ST-64</strain>
    </source>
</reference>
<dbReference type="EMBL" id="JBELQC010000002">
    <property type="protein sequence ID" value="MFL9842193.1"/>
    <property type="molecule type" value="Genomic_DNA"/>
</dbReference>
<proteinExistence type="predicted"/>
<evidence type="ECO:0000256" key="1">
    <source>
        <dbReference type="SAM" id="Phobius"/>
    </source>
</evidence>
<comment type="caution">
    <text evidence="2">The sequence shown here is derived from an EMBL/GenBank/DDBJ whole genome shotgun (WGS) entry which is preliminary data.</text>
</comment>
<dbReference type="RefSeq" id="WP_408079603.1">
    <property type="nucleotide sequence ID" value="NZ_JBELQC010000002.1"/>
</dbReference>
<keyword evidence="1" id="KW-0812">Transmembrane</keyword>
<feature type="transmembrane region" description="Helical" evidence="1">
    <location>
        <begin position="6"/>
        <end position="24"/>
    </location>
</feature>
<gene>
    <name evidence="2" type="ORF">ABS767_14570</name>
</gene>
<name>A0ABW8YT10_9SPHN</name>
<keyword evidence="1" id="KW-0472">Membrane</keyword>
<keyword evidence="1" id="KW-1133">Transmembrane helix</keyword>
<accession>A0ABW8YT10</accession>
<protein>
    <submittedName>
        <fullName evidence="2">Uncharacterized protein</fullName>
    </submittedName>
</protein>
<evidence type="ECO:0000313" key="3">
    <source>
        <dbReference type="Proteomes" id="UP001629244"/>
    </source>
</evidence>
<organism evidence="2 3">
    <name type="scientific">Sphingomonas plantiphila</name>
    <dbReference type="NCBI Taxonomy" id="3163295"/>
    <lineage>
        <taxon>Bacteria</taxon>
        <taxon>Pseudomonadati</taxon>
        <taxon>Pseudomonadota</taxon>
        <taxon>Alphaproteobacteria</taxon>
        <taxon>Sphingomonadales</taxon>
        <taxon>Sphingomonadaceae</taxon>
        <taxon>Sphingomonas</taxon>
    </lineage>
</organism>
<dbReference type="Proteomes" id="UP001629244">
    <property type="component" value="Unassembled WGS sequence"/>
</dbReference>
<sequence length="219" mass="24344">MLSGQSEIGLALIVFGGLLFAWGIQIHGMRLWQTWWRGRPCPFGVNAGVLNFDYKEGASVAGITWKRGFSHVFVDIRNESAKTVQDIDVLFIPEHPIIHSSASSEFADCRIGPLMAESQITVIYEGADGNRLAEPIDRSKPGNFLIGPFHRMRCDSLPSGARIRVNLATVVVVTPPVEGRLWARKRSDPKNIRIVINWSENGWDYVAEQEMLLTGNANA</sequence>
<evidence type="ECO:0000313" key="2">
    <source>
        <dbReference type="EMBL" id="MFL9842193.1"/>
    </source>
</evidence>